<name>A0A131YGJ6_RHIAP</name>
<accession>A0A131YGJ6</accession>
<dbReference type="AlphaFoldDB" id="A0A131YGJ6"/>
<dbReference type="EMBL" id="GEDV01010947">
    <property type="protein sequence ID" value="JAP77610.1"/>
    <property type="molecule type" value="Transcribed_RNA"/>
</dbReference>
<feature type="chain" id="PRO_5007285172" evidence="1">
    <location>
        <begin position="24"/>
        <end position="109"/>
    </location>
</feature>
<evidence type="ECO:0000256" key="1">
    <source>
        <dbReference type="SAM" id="SignalP"/>
    </source>
</evidence>
<organism evidence="2">
    <name type="scientific">Rhipicephalus appendiculatus</name>
    <name type="common">Brown ear tick</name>
    <dbReference type="NCBI Taxonomy" id="34631"/>
    <lineage>
        <taxon>Eukaryota</taxon>
        <taxon>Metazoa</taxon>
        <taxon>Ecdysozoa</taxon>
        <taxon>Arthropoda</taxon>
        <taxon>Chelicerata</taxon>
        <taxon>Arachnida</taxon>
        <taxon>Acari</taxon>
        <taxon>Parasitiformes</taxon>
        <taxon>Ixodida</taxon>
        <taxon>Ixodoidea</taxon>
        <taxon>Ixodidae</taxon>
        <taxon>Rhipicephalinae</taxon>
        <taxon>Rhipicephalus</taxon>
        <taxon>Rhipicephalus</taxon>
    </lineage>
</organism>
<reference evidence="2" key="1">
    <citation type="journal article" date="2016" name="Ticks Tick Borne Dis.">
        <title>De novo assembly and annotation of the salivary gland transcriptome of Rhipicephalus appendiculatus male and female ticks during blood feeding.</title>
        <authorList>
            <person name="de Castro M.H."/>
            <person name="de Klerk D."/>
            <person name="Pienaar R."/>
            <person name="Latif A.A."/>
            <person name="Rees D.J."/>
            <person name="Mans B.J."/>
        </authorList>
    </citation>
    <scope>NUCLEOTIDE SEQUENCE</scope>
    <source>
        <tissue evidence="2">Salivary glands</tissue>
    </source>
</reference>
<protein>
    <submittedName>
        <fullName evidence="2">Uncharacterized protein</fullName>
    </submittedName>
</protein>
<feature type="signal peptide" evidence="1">
    <location>
        <begin position="1"/>
        <end position="23"/>
    </location>
</feature>
<keyword evidence="1" id="KW-0732">Signal</keyword>
<sequence length="109" mass="12448">MIGIKHFALYCILLCLFGTLAPSMRLWQNRPLCTQRRTCQNYSRLICTYVNGRLVSYTCVTGGLVCEYQGRPRCATRLQVSCQPKRRQCACSCGNTRTIIRNTTTQTWG</sequence>
<proteinExistence type="predicted"/>
<evidence type="ECO:0000313" key="2">
    <source>
        <dbReference type="EMBL" id="JAP77610.1"/>
    </source>
</evidence>